<gene>
    <name evidence="6" type="ORF">HLA99_08595</name>
</gene>
<dbReference type="AlphaFoldDB" id="A0A7Y2LZX8"/>
<evidence type="ECO:0000256" key="3">
    <source>
        <dbReference type="ARBA" id="ARBA00022801"/>
    </source>
</evidence>
<dbReference type="EMBL" id="JABEMB010000010">
    <property type="protein sequence ID" value="NNH03905.1"/>
    <property type="molecule type" value="Genomic_DNA"/>
</dbReference>
<comment type="pathway">
    <text evidence="1">Glycan metabolism; L-arabinan degradation.</text>
</comment>
<reference evidence="6 7" key="1">
    <citation type="submission" date="2020-05" db="EMBL/GenBank/DDBJ databases">
        <title>MicrobeNet Type strains.</title>
        <authorList>
            <person name="Nicholson A.C."/>
        </authorList>
    </citation>
    <scope>NUCLEOTIDE SEQUENCE [LARGE SCALE GENOMIC DNA]</scope>
    <source>
        <strain evidence="6 7">JCM 14282</strain>
    </source>
</reference>
<keyword evidence="7" id="KW-1185">Reference proteome</keyword>
<dbReference type="CDD" id="cd08981">
    <property type="entry name" value="GH43_Bt1873-like"/>
    <property type="match status" value="1"/>
</dbReference>
<evidence type="ECO:0000256" key="1">
    <source>
        <dbReference type="ARBA" id="ARBA00004834"/>
    </source>
</evidence>
<name>A0A7Y2LZX8_9MICO</name>
<accession>A0A7Y2LZX8</accession>
<dbReference type="Gene3D" id="2.115.10.20">
    <property type="entry name" value="Glycosyl hydrolase domain, family 43"/>
    <property type="match status" value="1"/>
</dbReference>
<dbReference type="InterPro" id="IPR023296">
    <property type="entry name" value="Glyco_hydro_beta-prop_sf"/>
</dbReference>
<evidence type="ECO:0000256" key="2">
    <source>
        <dbReference type="ARBA" id="ARBA00009865"/>
    </source>
</evidence>
<protein>
    <submittedName>
        <fullName evidence="6">Family 43 glycosylhydrolase</fullName>
    </submittedName>
</protein>
<dbReference type="RefSeq" id="WP_167035605.1">
    <property type="nucleotide sequence ID" value="NZ_BAAANA010000002.1"/>
</dbReference>
<dbReference type="Proteomes" id="UP000543598">
    <property type="component" value="Unassembled WGS sequence"/>
</dbReference>
<evidence type="ECO:0000313" key="7">
    <source>
        <dbReference type="Proteomes" id="UP000543598"/>
    </source>
</evidence>
<evidence type="ECO:0000256" key="5">
    <source>
        <dbReference type="RuleBase" id="RU361187"/>
    </source>
</evidence>
<evidence type="ECO:0000313" key="6">
    <source>
        <dbReference type="EMBL" id="NNH03905.1"/>
    </source>
</evidence>
<keyword evidence="4 5" id="KW-0326">Glycosidase</keyword>
<keyword evidence="3 5" id="KW-0378">Hydrolase</keyword>
<dbReference type="PANTHER" id="PTHR43301">
    <property type="entry name" value="ARABINAN ENDO-1,5-ALPHA-L-ARABINOSIDASE"/>
    <property type="match status" value="1"/>
</dbReference>
<comment type="caution">
    <text evidence="6">The sequence shown here is derived from an EMBL/GenBank/DDBJ whole genome shotgun (WGS) entry which is preliminary data.</text>
</comment>
<dbReference type="Pfam" id="PF04616">
    <property type="entry name" value="Glyco_hydro_43"/>
    <property type="match status" value="1"/>
</dbReference>
<comment type="similarity">
    <text evidence="2 5">Belongs to the glycosyl hydrolase 43 family.</text>
</comment>
<organism evidence="6 7">
    <name type="scientific">Microbacterium ulmi</name>
    <dbReference type="NCBI Taxonomy" id="179095"/>
    <lineage>
        <taxon>Bacteria</taxon>
        <taxon>Bacillati</taxon>
        <taxon>Actinomycetota</taxon>
        <taxon>Actinomycetes</taxon>
        <taxon>Micrococcales</taxon>
        <taxon>Microbacteriaceae</taxon>
        <taxon>Microbacterium</taxon>
    </lineage>
</organism>
<dbReference type="GO" id="GO:0005975">
    <property type="term" value="P:carbohydrate metabolic process"/>
    <property type="evidence" value="ECO:0007669"/>
    <property type="project" value="InterPro"/>
</dbReference>
<sequence>MSHESDTPRDLAPSTLRLAGIQIRDPFVLTVAETGTYYLFGSTDKDIWRGPAEGFDCYRSADLEQWVGPIPAFRPPAGFWSDRNYWAPEVHAYDGRFFMFATFTAEGVRRGTQILVSDAPSGPYVPWGDGPVTPREWECLDGTLHVDEAGDPWIVFCHEWAQVWDGEIVAQRLSPDLSRAIGEPLVLFRASEAPWVERLRHPRVPEDVAAYVTDGPFLHRLASGGLIMLWSSFGGSGYAMGIARSASGRVQGPWVQEDAPIWARDGGHGMIARTLDGGLLLTLHQPNETPLERAVLLELEETAETVRPSPRVA</sequence>
<evidence type="ECO:0000256" key="4">
    <source>
        <dbReference type="ARBA" id="ARBA00023295"/>
    </source>
</evidence>
<dbReference type="GO" id="GO:0004553">
    <property type="term" value="F:hydrolase activity, hydrolyzing O-glycosyl compounds"/>
    <property type="evidence" value="ECO:0007669"/>
    <property type="project" value="InterPro"/>
</dbReference>
<dbReference type="InterPro" id="IPR050727">
    <property type="entry name" value="GH43_arabinanases"/>
</dbReference>
<dbReference type="SUPFAM" id="SSF75005">
    <property type="entry name" value="Arabinanase/levansucrase/invertase"/>
    <property type="match status" value="1"/>
</dbReference>
<dbReference type="PANTHER" id="PTHR43301:SF3">
    <property type="entry name" value="ARABINAN ENDO-1,5-ALPHA-L-ARABINOSIDASE A-RELATED"/>
    <property type="match status" value="1"/>
</dbReference>
<proteinExistence type="inferred from homology"/>
<dbReference type="InterPro" id="IPR006710">
    <property type="entry name" value="Glyco_hydro_43"/>
</dbReference>